<evidence type="ECO:0000313" key="2">
    <source>
        <dbReference type="Proteomes" id="UP000276991"/>
    </source>
</evidence>
<evidence type="ECO:0000313" key="1">
    <source>
        <dbReference type="EMBL" id="VBB35308.1"/>
    </source>
</evidence>
<dbReference type="AlphaFoldDB" id="A0A498SU42"/>
<feature type="non-terminal residue" evidence="1">
    <location>
        <position position="131"/>
    </location>
</feature>
<dbReference type="Proteomes" id="UP000276991">
    <property type="component" value="Unassembled WGS sequence"/>
</dbReference>
<protein>
    <submittedName>
        <fullName evidence="1">Uncharacterized protein</fullName>
    </submittedName>
</protein>
<reference evidence="1 2" key="1">
    <citation type="submission" date="2018-08" db="EMBL/GenBank/DDBJ databases">
        <authorList>
            <person name="Laetsch R D."/>
            <person name="Stevens L."/>
            <person name="Kumar S."/>
            <person name="Blaxter L. M."/>
        </authorList>
    </citation>
    <scope>NUCLEOTIDE SEQUENCE [LARGE SCALE GENOMIC DNA]</scope>
</reference>
<sequence>MSIVSKSICKKISAFVKIEVEKLTDDLDPGTARLWATTLTGESCRCRGVAFGSYTVANLPCDIWCDVTVVAFESLEDMHVRGPEQSIRLMYLEQFLESVYSNEELRGRLAFETGVHVSEGLACVAWDVSNQ</sequence>
<name>A0A498SU42_ACAVI</name>
<accession>A0A498SU42</accession>
<keyword evidence="2" id="KW-1185">Reference proteome</keyword>
<dbReference type="STRING" id="6277.A0A498SU42"/>
<dbReference type="EMBL" id="UPTC01005463">
    <property type="protein sequence ID" value="VBB35308.1"/>
    <property type="molecule type" value="Genomic_DNA"/>
</dbReference>
<gene>
    <name evidence="1" type="ORF">NAV_LOCUS10099</name>
</gene>
<proteinExistence type="predicted"/>
<organism evidence="1 2">
    <name type="scientific">Acanthocheilonema viteae</name>
    <name type="common">Filarial nematode worm</name>
    <name type="synonym">Dipetalonema viteae</name>
    <dbReference type="NCBI Taxonomy" id="6277"/>
    <lineage>
        <taxon>Eukaryota</taxon>
        <taxon>Metazoa</taxon>
        <taxon>Ecdysozoa</taxon>
        <taxon>Nematoda</taxon>
        <taxon>Chromadorea</taxon>
        <taxon>Rhabditida</taxon>
        <taxon>Spirurina</taxon>
        <taxon>Spiruromorpha</taxon>
        <taxon>Filarioidea</taxon>
        <taxon>Onchocercidae</taxon>
        <taxon>Acanthocheilonema</taxon>
    </lineage>
</organism>